<keyword evidence="6 9" id="KW-0238">DNA-binding</keyword>
<dbReference type="SMART" id="SM00534">
    <property type="entry name" value="MUTSac"/>
    <property type="match status" value="1"/>
</dbReference>
<dbReference type="GO" id="GO:0030983">
    <property type="term" value="F:mismatched DNA binding"/>
    <property type="evidence" value="ECO:0007669"/>
    <property type="project" value="InterPro"/>
</dbReference>
<dbReference type="SMART" id="SM00533">
    <property type="entry name" value="MUTSd"/>
    <property type="match status" value="1"/>
</dbReference>
<keyword evidence="11" id="KW-0175">Coiled coil</keyword>
<dbReference type="Pfam" id="PF05190">
    <property type="entry name" value="MutS_IV"/>
    <property type="match status" value="1"/>
</dbReference>
<gene>
    <name evidence="9 13" type="primary">mutS</name>
    <name evidence="13" type="ORF">HY834_19665</name>
</gene>
<dbReference type="GO" id="GO:0006298">
    <property type="term" value="P:mismatch repair"/>
    <property type="evidence" value="ECO:0007669"/>
    <property type="project" value="UniProtKB-UniRule"/>
</dbReference>
<dbReference type="Pfam" id="PF05192">
    <property type="entry name" value="MutS_III"/>
    <property type="match status" value="1"/>
</dbReference>
<evidence type="ECO:0000256" key="10">
    <source>
        <dbReference type="RuleBase" id="RU003756"/>
    </source>
</evidence>
<evidence type="ECO:0000313" key="13">
    <source>
        <dbReference type="EMBL" id="MBI4923957.1"/>
    </source>
</evidence>
<dbReference type="Pfam" id="PF01624">
    <property type="entry name" value="MutS_I"/>
    <property type="match status" value="1"/>
</dbReference>
<reference evidence="13" key="1">
    <citation type="submission" date="2020-07" db="EMBL/GenBank/DDBJ databases">
        <title>Huge and variable diversity of episymbiotic CPR bacteria and DPANN archaea in groundwater ecosystems.</title>
        <authorList>
            <person name="He C.Y."/>
            <person name="Keren R."/>
            <person name="Whittaker M."/>
            <person name="Farag I.F."/>
            <person name="Doudna J."/>
            <person name="Cate J.H.D."/>
            <person name="Banfield J.F."/>
        </authorList>
    </citation>
    <scope>NUCLEOTIDE SEQUENCE</scope>
    <source>
        <strain evidence="13">NC_groundwater_1586_Pr3_B-0.1um_66_15</strain>
    </source>
</reference>
<dbReference type="FunFam" id="3.40.50.300:FF:000870">
    <property type="entry name" value="MutS protein homolog 4"/>
    <property type="match status" value="1"/>
</dbReference>
<organism evidence="13 14">
    <name type="scientific">Devosia nanyangense</name>
    <dbReference type="NCBI Taxonomy" id="1228055"/>
    <lineage>
        <taxon>Bacteria</taxon>
        <taxon>Pseudomonadati</taxon>
        <taxon>Pseudomonadota</taxon>
        <taxon>Alphaproteobacteria</taxon>
        <taxon>Hyphomicrobiales</taxon>
        <taxon>Devosiaceae</taxon>
        <taxon>Devosia</taxon>
    </lineage>
</organism>
<dbReference type="InterPro" id="IPR007860">
    <property type="entry name" value="DNA_mmatch_repair_MutS_con_dom"/>
</dbReference>
<dbReference type="InterPro" id="IPR007861">
    <property type="entry name" value="DNA_mismatch_repair_MutS_clamp"/>
</dbReference>
<dbReference type="NCBIfam" id="TIGR01070">
    <property type="entry name" value="mutS1"/>
    <property type="match status" value="1"/>
</dbReference>
<dbReference type="Gene3D" id="3.40.1170.10">
    <property type="entry name" value="DNA repair protein MutS, domain I"/>
    <property type="match status" value="1"/>
</dbReference>
<evidence type="ECO:0000256" key="8">
    <source>
        <dbReference type="ARBA" id="ARBA00024647"/>
    </source>
</evidence>
<comment type="caution">
    <text evidence="13">The sequence shown here is derived from an EMBL/GenBank/DDBJ whole genome shotgun (WGS) entry which is preliminary data.</text>
</comment>
<dbReference type="InterPro" id="IPR005748">
    <property type="entry name" value="DNA_mismatch_repair_MutS"/>
</dbReference>
<dbReference type="GO" id="GO:0005829">
    <property type="term" value="C:cytosol"/>
    <property type="evidence" value="ECO:0007669"/>
    <property type="project" value="TreeGrafter"/>
</dbReference>
<accession>A0A933L6F1</accession>
<evidence type="ECO:0000313" key="14">
    <source>
        <dbReference type="Proteomes" id="UP000782610"/>
    </source>
</evidence>
<dbReference type="GO" id="GO:0140664">
    <property type="term" value="F:ATP-dependent DNA damage sensor activity"/>
    <property type="evidence" value="ECO:0007669"/>
    <property type="project" value="InterPro"/>
</dbReference>
<dbReference type="InterPro" id="IPR000432">
    <property type="entry name" value="DNA_mismatch_repair_MutS_C"/>
</dbReference>
<evidence type="ECO:0000256" key="7">
    <source>
        <dbReference type="ARBA" id="ARBA00023204"/>
    </source>
</evidence>
<dbReference type="Proteomes" id="UP000782610">
    <property type="component" value="Unassembled WGS sequence"/>
</dbReference>
<dbReference type="HAMAP" id="MF_00096">
    <property type="entry name" value="MutS"/>
    <property type="match status" value="1"/>
</dbReference>
<keyword evidence="7 9" id="KW-0234">DNA repair</keyword>
<evidence type="ECO:0000256" key="9">
    <source>
        <dbReference type="HAMAP-Rule" id="MF_00096"/>
    </source>
</evidence>
<dbReference type="SUPFAM" id="SSF52540">
    <property type="entry name" value="P-loop containing nucleoside triphosphate hydrolases"/>
    <property type="match status" value="1"/>
</dbReference>
<sequence>MDQAPYEPAATADPPSGPPAAITPMMGQYLEIKAVNPGYLLFYRMGDFYEMFFEDAEIASAALGIVLTKRGKHQGADIPMCGVPVHAAQDYLKKLIALGHRVAICEQVEDPAEAKKRGGKSPVKRDVVRLVTRGTITEDDLLPARASNYLAALAMLRHGDADFALAFADVSTGELTVLPLLASALSDELARIDPAELLFSDATRAALQDLKIGLPNAATVILPPEAFDSTAAAETLASLFDVSSVDPSSFSRVERSALGALIGYITESQKGAPLALRPPASERLQSHMAIDAATRSSLELLETQRGTRKGALLHEIDECVTPAGSRLLARRLSAPLCDPEAINARLDAVEALLAAPMLSSKLRHELKAVPDLTRALTRLALDRGGPRDLNAVARAIVGAGELGHALGGLSDAPADLRRVAATLATAPPPLATELTRAIEEEPPLLARDGGFVNRGHDPALDAERALASETRAVVAALQARLIAETEIKSLKIRHNGQLGYFVEVPAAHGMKLVEPPLKAVFIHRQTMSNAMRFTTAELAELEGRIAKAHDRALEIETAIFARLVSATLAETDTLRALADALAELDVAAGLAHLAATRRYCRPLIDASLAFSVKSGRHPVVETTVKAEGQPFIANDTELTGGALWLVTGPNMGGKSTFLRQNALIAILAQMGSFVPADAAHIGVIDRVFSRVGASDDIAHGRSTFMVEMVETAAILNRATAKSLVILDEIGRGTATFDGLSIAWAAVEALHNDTGCRALFATHFHEMTALAKSLGRVSNVTMAVREWEGEVVFLHEVVPGAADRSYGIQVARLAGLPETVLARARQVLGVLEQRSSGVAAPMLDDLPLFRAAPAPKKPEINPLNAMLDQVRPDELSPREALDLIYELKKARDAGRRS</sequence>
<dbReference type="Gene3D" id="3.30.420.110">
    <property type="entry name" value="MutS, connector domain"/>
    <property type="match status" value="1"/>
</dbReference>
<dbReference type="InterPro" id="IPR017261">
    <property type="entry name" value="DNA_mismatch_repair_MutS/MSH"/>
</dbReference>
<dbReference type="Pfam" id="PF05188">
    <property type="entry name" value="MutS_II"/>
    <property type="match status" value="1"/>
</dbReference>
<dbReference type="Gene3D" id="1.10.1420.10">
    <property type="match status" value="2"/>
</dbReference>
<comment type="similarity">
    <text evidence="1 9 10">Belongs to the DNA mismatch repair MutS family.</text>
</comment>
<evidence type="ECO:0000256" key="6">
    <source>
        <dbReference type="ARBA" id="ARBA00023125"/>
    </source>
</evidence>
<dbReference type="SUPFAM" id="SSF53150">
    <property type="entry name" value="DNA repair protein MutS, domain II"/>
    <property type="match status" value="1"/>
</dbReference>
<name>A0A933L6F1_9HYPH</name>
<dbReference type="CDD" id="cd03284">
    <property type="entry name" value="ABC_MutS1"/>
    <property type="match status" value="1"/>
</dbReference>
<dbReference type="InterPro" id="IPR007696">
    <property type="entry name" value="DNA_mismatch_repair_MutS_core"/>
</dbReference>
<dbReference type="PIRSF" id="PIRSF037677">
    <property type="entry name" value="DNA_mis_repair_Msh6"/>
    <property type="match status" value="1"/>
</dbReference>
<evidence type="ECO:0000256" key="4">
    <source>
        <dbReference type="ARBA" id="ARBA00022763"/>
    </source>
</evidence>
<dbReference type="InterPro" id="IPR007695">
    <property type="entry name" value="DNA_mismatch_repair_MutS-lik_N"/>
</dbReference>
<dbReference type="InterPro" id="IPR045076">
    <property type="entry name" value="MutS"/>
</dbReference>
<evidence type="ECO:0000256" key="5">
    <source>
        <dbReference type="ARBA" id="ARBA00022840"/>
    </source>
</evidence>
<evidence type="ECO:0000256" key="1">
    <source>
        <dbReference type="ARBA" id="ARBA00006271"/>
    </source>
</evidence>
<keyword evidence="4 9" id="KW-0227">DNA damage</keyword>
<feature type="domain" description="DNA mismatch repair proteins mutS family" evidence="12">
    <location>
        <begin position="722"/>
        <end position="738"/>
    </location>
</feature>
<protein>
    <recommendedName>
        <fullName evidence="2 9">DNA mismatch repair protein MutS</fullName>
    </recommendedName>
</protein>
<dbReference type="GO" id="GO:0003684">
    <property type="term" value="F:damaged DNA binding"/>
    <property type="evidence" value="ECO:0007669"/>
    <property type="project" value="UniProtKB-UniRule"/>
</dbReference>
<dbReference type="NCBIfam" id="NF003810">
    <property type="entry name" value="PRK05399.1"/>
    <property type="match status" value="1"/>
</dbReference>
<dbReference type="PROSITE" id="PS00486">
    <property type="entry name" value="DNA_MISMATCH_REPAIR_2"/>
    <property type="match status" value="1"/>
</dbReference>
<evidence type="ECO:0000256" key="2">
    <source>
        <dbReference type="ARBA" id="ARBA00021982"/>
    </source>
</evidence>
<dbReference type="FunFam" id="3.40.1170.10:FF:000001">
    <property type="entry name" value="DNA mismatch repair protein MutS"/>
    <property type="match status" value="1"/>
</dbReference>
<evidence type="ECO:0000259" key="12">
    <source>
        <dbReference type="PROSITE" id="PS00486"/>
    </source>
</evidence>
<evidence type="ECO:0000256" key="11">
    <source>
        <dbReference type="SAM" id="Coils"/>
    </source>
</evidence>
<comment type="function">
    <text evidence="8 9">This protein is involved in the repair of mismatches in DNA. It is possible that it carries out the mismatch recognition step. This protein has a weak ATPase activity.</text>
</comment>
<dbReference type="AlphaFoldDB" id="A0A933L6F1"/>
<evidence type="ECO:0000256" key="3">
    <source>
        <dbReference type="ARBA" id="ARBA00022741"/>
    </source>
</evidence>
<dbReference type="Pfam" id="PF00488">
    <property type="entry name" value="MutS_V"/>
    <property type="match status" value="1"/>
</dbReference>
<dbReference type="PANTHER" id="PTHR11361:SF34">
    <property type="entry name" value="DNA MISMATCH REPAIR PROTEIN MSH1, MITOCHONDRIAL"/>
    <property type="match status" value="1"/>
</dbReference>
<dbReference type="SUPFAM" id="SSF55271">
    <property type="entry name" value="DNA repair protein MutS, domain I"/>
    <property type="match status" value="1"/>
</dbReference>
<dbReference type="InterPro" id="IPR016151">
    <property type="entry name" value="DNA_mismatch_repair_MutS_N"/>
</dbReference>
<dbReference type="GO" id="GO:0005524">
    <property type="term" value="F:ATP binding"/>
    <property type="evidence" value="ECO:0007669"/>
    <property type="project" value="UniProtKB-UniRule"/>
</dbReference>
<keyword evidence="5 9" id="KW-0067">ATP-binding</keyword>
<dbReference type="InterPro" id="IPR036678">
    <property type="entry name" value="MutS_con_dom_sf"/>
</dbReference>
<dbReference type="Gene3D" id="6.10.140.430">
    <property type="match status" value="1"/>
</dbReference>
<dbReference type="InterPro" id="IPR027417">
    <property type="entry name" value="P-loop_NTPase"/>
</dbReference>
<proteinExistence type="inferred from homology"/>
<dbReference type="PANTHER" id="PTHR11361">
    <property type="entry name" value="DNA MISMATCH REPAIR PROTEIN MUTS FAMILY MEMBER"/>
    <property type="match status" value="1"/>
</dbReference>
<dbReference type="InterPro" id="IPR036187">
    <property type="entry name" value="DNA_mismatch_repair_MutS_sf"/>
</dbReference>
<feature type="binding site" evidence="9">
    <location>
        <begin position="648"/>
        <end position="655"/>
    </location>
    <ligand>
        <name>ATP</name>
        <dbReference type="ChEBI" id="CHEBI:30616"/>
    </ligand>
</feature>
<feature type="coiled-coil region" evidence="11">
    <location>
        <begin position="531"/>
        <end position="558"/>
    </location>
</feature>
<keyword evidence="3 9" id="KW-0547">Nucleotide-binding</keyword>
<dbReference type="Gene3D" id="3.40.50.300">
    <property type="entry name" value="P-loop containing nucleotide triphosphate hydrolases"/>
    <property type="match status" value="1"/>
</dbReference>
<dbReference type="SUPFAM" id="SSF48334">
    <property type="entry name" value="DNA repair protein MutS, domain III"/>
    <property type="match status" value="1"/>
</dbReference>
<dbReference type="EMBL" id="JACRAF010000065">
    <property type="protein sequence ID" value="MBI4923957.1"/>
    <property type="molecule type" value="Genomic_DNA"/>
</dbReference>